<reference evidence="1" key="1">
    <citation type="journal article" date="2023" name="Mol. Phylogenet. Evol.">
        <title>Genome-scale phylogeny and comparative genomics of the fungal order Sordariales.</title>
        <authorList>
            <person name="Hensen N."/>
            <person name="Bonometti L."/>
            <person name="Westerberg I."/>
            <person name="Brannstrom I.O."/>
            <person name="Guillou S."/>
            <person name="Cros-Aarteil S."/>
            <person name="Calhoun S."/>
            <person name="Haridas S."/>
            <person name="Kuo A."/>
            <person name="Mondo S."/>
            <person name="Pangilinan J."/>
            <person name="Riley R."/>
            <person name="LaButti K."/>
            <person name="Andreopoulos B."/>
            <person name="Lipzen A."/>
            <person name="Chen C."/>
            <person name="Yan M."/>
            <person name="Daum C."/>
            <person name="Ng V."/>
            <person name="Clum A."/>
            <person name="Steindorff A."/>
            <person name="Ohm R.A."/>
            <person name="Martin F."/>
            <person name="Silar P."/>
            <person name="Natvig D.O."/>
            <person name="Lalanne C."/>
            <person name="Gautier V."/>
            <person name="Ament-Velasquez S.L."/>
            <person name="Kruys A."/>
            <person name="Hutchinson M.I."/>
            <person name="Powell A.J."/>
            <person name="Barry K."/>
            <person name="Miller A.N."/>
            <person name="Grigoriev I.V."/>
            <person name="Debuchy R."/>
            <person name="Gladieux P."/>
            <person name="Hiltunen Thoren M."/>
            <person name="Johannesson H."/>
        </authorList>
    </citation>
    <scope>NUCLEOTIDE SEQUENCE</scope>
    <source>
        <strain evidence="1">CBS 103.79</strain>
    </source>
</reference>
<sequence length="325" mass="36897">METLPGHAWYEEVKVAAENALKLLKTPKSRKALADIGKDAVRAWDRHEHVYFDKLDQMSEWVDVFLDRLGKNFVTVELAKRIPYSGAFEPNSWNEEGARAKVWEPRLAGKLYINCFAYDRFSFLVTVTIAHELVHCFMGFLSGAEQTDSPISLAGFTYEALGGWGDSGTAWERRVLGGVASNLEEPAHPLGRRQAGTQWLIDPFGSTHEIDFKHAFKRESCPDSGSQAPPKGNVVFVVPLPTTGQIYARDEKYRKFKDMSRVRQARMEQKRIPVELERSSRLVGPYPAPWDPDRLHRPGWTCCGDKAEAVVFWYEPPLEEDNGRP</sequence>
<dbReference type="Proteomes" id="UP001303889">
    <property type="component" value="Unassembled WGS sequence"/>
</dbReference>
<organism evidence="1 2">
    <name type="scientific">Staphylotrichum tortipilum</name>
    <dbReference type="NCBI Taxonomy" id="2831512"/>
    <lineage>
        <taxon>Eukaryota</taxon>
        <taxon>Fungi</taxon>
        <taxon>Dikarya</taxon>
        <taxon>Ascomycota</taxon>
        <taxon>Pezizomycotina</taxon>
        <taxon>Sordariomycetes</taxon>
        <taxon>Sordariomycetidae</taxon>
        <taxon>Sordariales</taxon>
        <taxon>Chaetomiaceae</taxon>
        <taxon>Staphylotrichum</taxon>
    </lineage>
</organism>
<evidence type="ECO:0000313" key="1">
    <source>
        <dbReference type="EMBL" id="KAK3906933.1"/>
    </source>
</evidence>
<name>A0AAN6RYB7_9PEZI</name>
<gene>
    <name evidence="1" type="ORF">C8A05DRAFT_29135</name>
</gene>
<comment type="caution">
    <text evidence="1">The sequence shown here is derived from an EMBL/GenBank/DDBJ whole genome shotgun (WGS) entry which is preliminary data.</text>
</comment>
<dbReference type="EMBL" id="MU855316">
    <property type="protein sequence ID" value="KAK3906933.1"/>
    <property type="molecule type" value="Genomic_DNA"/>
</dbReference>
<keyword evidence="2" id="KW-1185">Reference proteome</keyword>
<evidence type="ECO:0000313" key="2">
    <source>
        <dbReference type="Proteomes" id="UP001303889"/>
    </source>
</evidence>
<proteinExistence type="predicted"/>
<reference evidence="1" key="2">
    <citation type="submission" date="2023-05" db="EMBL/GenBank/DDBJ databases">
        <authorList>
            <consortium name="Lawrence Berkeley National Laboratory"/>
            <person name="Steindorff A."/>
            <person name="Hensen N."/>
            <person name="Bonometti L."/>
            <person name="Westerberg I."/>
            <person name="Brannstrom I.O."/>
            <person name="Guillou S."/>
            <person name="Cros-Aarteil S."/>
            <person name="Calhoun S."/>
            <person name="Haridas S."/>
            <person name="Kuo A."/>
            <person name="Mondo S."/>
            <person name="Pangilinan J."/>
            <person name="Riley R."/>
            <person name="Labutti K."/>
            <person name="Andreopoulos B."/>
            <person name="Lipzen A."/>
            <person name="Chen C."/>
            <person name="Yanf M."/>
            <person name="Daum C."/>
            <person name="Ng V."/>
            <person name="Clum A."/>
            <person name="Ohm R."/>
            <person name="Martin F."/>
            <person name="Silar P."/>
            <person name="Natvig D."/>
            <person name="Lalanne C."/>
            <person name="Gautier V."/>
            <person name="Ament-Velasquez S.L."/>
            <person name="Kruys A."/>
            <person name="Hutchinson M.I."/>
            <person name="Powell A.J."/>
            <person name="Barry K."/>
            <person name="Miller A.N."/>
            <person name="Grigoriev I.V."/>
            <person name="Debuchy R."/>
            <person name="Gladieux P."/>
            <person name="Thoren M.H."/>
            <person name="Johannesson H."/>
        </authorList>
    </citation>
    <scope>NUCLEOTIDE SEQUENCE</scope>
    <source>
        <strain evidence="1">CBS 103.79</strain>
    </source>
</reference>
<dbReference type="AlphaFoldDB" id="A0AAN6RYB7"/>
<protein>
    <submittedName>
        <fullName evidence="1">Uncharacterized protein</fullName>
    </submittedName>
</protein>
<accession>A0AAN6RYB7</accession>